<gene>
    <name evidence="1" type="ORF">Mal33_30650</name>
</gene>
<dbReference type="EMBL" id="CP036318">
    <property type="protein sequence ID" value="QDV57064.1"/>
    <property type="molecule type" value="Genomic_DNA"/>
</dbReference>
<reference evidence="1 2" key="1">
    <citation type="submission" date="2019-02" db="EMBL/GenBank/DDBJ databases">
        <title>Deep-cultivation of Planctomycetes and their phenomic and genomic characterization uncovers novel biology.</title>
        <authorList>
            <person name="Wiegand S."/>
            <person name="Jogler M."/>
            <person name="Boedeker C."/>
            <person name="Pinto D."/>
            <person name="Vollmers J."/>
            <person name="Rivas-Marin E."/>
            <person name="Kohn T."/>
            <person name="Peeters S.H."/>
            <person name="Heuer A."/>
            <person name="Rast P."/>
            <person name="Oberbeckmann S."/>
            <person name="Bunk B."/>
            <person name="Jeske O."/>
            <person name="Meyerdierks A."/>
            <person name="Storesund J.E."/>
            <person name="Kallscheuer N."/>
            <person name="Luecker S."/>
            <person name="Lage O.M."/>
            <person name="Pohl T."/>
            <person name="Merkel B.J."/>
            <person name="Hornburger P."/>
            <person name="Mueller R.-W."/>
            <person name="Bruemmer F."/>
            <person name="Labrenz M."/>
            <person name="Spormann A.M."/>
            <person name="Op den Camp H."/>
            <person name="Overmann J."/>
            <person name="Amann R."/>
            <person name="Jetten M.S.M."/>
            <person name="Mascher T."/>
            <person name="Medema M.H."/>
            <person name="Devos D.P."/>
            <person name="Kaster A.-K."/>
            <person name="Ovreas L."/>
            <person name="Rohde M."/>
            <person name="Galperin M.Y."/>
            <person name="Jogler C."/>
        </authorList>
    </citation>
    <scope>NUCLEOTIDE SEQUENCE [LARGE SCALE GENOMIC DNA]</scope>
    <source>
        <strain evidence="1 2">Mal33</strain>
    </source>
</reference>
<evidence type="ECO:0000313" key="1">
    <source>
        <dbReference type="EMBL" id="QDV57064.1"/>
    </source>
</evidence>
<protein>
    <recommendedName>
        <fullName evidence="3">Antitoxin Xre/MbcA/ParS-like toxin-binding domain-containing protein</fullName>
    </recommendedName>
</protein>
<keyword evidence="2" id="KW-1185">Reference proteome</keyword>
<organism evidence="1 2">
    <name type="scientific">Rosistilla oblonga</name>
    <dbReference type="NCBI Taxonomy" id="2527990"/>
    <lineage>
        <taxon>Bacteria</taxon>
        <taxon>Pseudomonadati</taxon>
        <taxon>Planctomycetota</taxon>
        <taxon>Planctomycetia</taxon>
        <taxon>Pirellulales</taxon>
        <taxon>Pirellulaceae</taxon>
        <taxon>Rosistilla</taxon>
    </lineage>
</organism>
<proteinExistence type="predicted"/>
<evidence type="ECO:0008006" key="3">
    <source>
        <dbReference type="Google" id="ProtNLM"/>
    </source>
</evidence>
<evidence type="ECO:0000313" key="2">
    <source>
        <dbReference type="Proteomes" id="UP000316770"/>
    </source>
</evidence>
<accession>A0A518IVF0</accession>
<sequence length="90" mass="10241">MFGRIVNVAERTIAKVESGNADADKLIRPYNEVYRLWEALGNLVDPESLGLWFQTPNDSFDGLKPVEVIERGEIDRLWDMVFELQTGMPG</sequence>
<name>A0A518IVF0_9BACT</name>
<dbReference type="Proteomes" id="UP000316770">
    <property type="component" value="Chromosome"/>
</dbReference>
<dbReference type="AlphaFoldDB" id="A0A518IVF0"/>